<evidence type="ECO:0000259" key="3">
    <source>
        <dbReference type="Pfam" id="PF20152"/>
    </source>
</evidence>
<feature type="transmembrane region" description="Helical" evidence="2">
    <location>
        <begin position="281"/>
        <end position="303"/>
    </location>
</feature>
<dbReference type="InterPro" id="IPR045339">
    <property type="entry name" value="DUF6534"/>
</dbReference>
<feature type="transmembrane region" description="Helical" evidence="2">
    <location>
        <begin position="381"/>
        <end position="399"/>
    </location>
</feature>
<keyword evidence="2" id="KW-0472">Membrane</keyword>
<feature type="transmembrane region" description="Helical" evidence="2">
    <location>
        <begin position="12"/>
        <end position="34"/>
    </location>
</feature>
<accession>A0A409YR78</accession>
<feature type="transmembrane region" description="Helical" evidence="2">
    <location>
        <begin position="46"/>
        <end position="67"/>
    </location>
</feature>
<name>A0A409YR78_9AGAR</name>
<reference evidence="4 5" key="1">
    <citation type="journal article" date="2018" name="Evol. Lett.">
        <title>Horizontal gene cluster transfer increased hallucinogenic mushroom diversity.</title>
        <authorList>
            <person name="Reynolds H.T."/>
            <person name="Vijayakumar V."/>
            <person name="Gluck-Thaler E."/>
            <person name="Korotkin H.B."/>
            <person name="Matheny P.B."/>
            <person name="Slot J.C."/>
        </authorList>
    </citation>
    <scope>NUCLEOTIDE SEQUENCE [LARGE SCALE GENOMIC DNA]</scope>
    <source>
        <strain evidence="4 5">SRW20</strain>
    </source>
</reference>
<feature type="domain" description="DUF6534" evidence="3">
    <location>
        <begin position="451"/>
        <end position="534"/>
    </location>
</feature>
<dbReference type="STRING" id="231916.A0A409YR78"/>
<dbReference type="EMBL" id="NHYE01000469">
    <property type="protein sequence ID" value="PPR05506.1"/>
    <property type="molecule type" value="Genomic_DNA"/>
</dbReference>
<feature type="compositionally biased region" description="Low complexity" evidence="1">
    <location>
        <begin position="558"/>
        <end position="569"/>
    </location>
</feature>
<evidence type="ECO:0000256" key="2">
    <source>
        <dbReference type="SAM" id="Phobius"/>
    </source>
</evidence>
<dbReference type="Proteomes" id="UP000284706">
    <property type="component" value="Unassembled WGS sequence"/>
</dbReference>
<evidence type="ECO:0000313" key="4">
    <source>
        <dbReference type="EMBL" id="PPR05506.1"/>
    </source>
</evidence>
<sequence length="615" mass="69844">MDDLAGKLEGPLLIGIFINAVLLGVMTTQVYLYFTTFKDDRIGMKVFVIFLFLCDIVNTLCDFIGLYETLIQHFGDADYLTRISWLIDTGEYRSFITINGNNRYFLSTVLFLENIPFDEAKNSVHLDSHSRRCRWSFRPHNLCEDFRGPSVHLIDQIQSKSILAPLYTFNSGMHLLFSFVLCKLYSNSLMSTVNSRGVWMRSFRDDMPTYVEPINFLRTTVSSTERGSSFGGAFPSPIKVPPPSCHSTSPRTEVHVGFHLHPPNKPAGLMANFAENFEGPLLVGTFLNAALLGVMITQVYLYFTSFRKDKIWMKIFVSFLFVCDVINSTLNLAGVYMTLVRHFGDYTYLTRISWLFDSGEIQILSQSRTLVVNRTPSTDPAMTGIIVTSCQLFFAWRIYQLRRNMLPALLVAIFATVGGDSRQAQAQRPGFRDHRLTVLKTPVIIWLSSDVIADILITISLISYLHKAGFNSRTDSLIDRIIRTTIQTGTMTALVAILDLLLYTLKPNSGLHLFANFVICKLYSNSLMSTLNSRGIWMKSFRDDSTIYVDRRESWLHSRSSPSYTSPGSQRNSSMTFPSPLKTPPQQFESASTSRPRTEIYVNVESIEERDHHLP</sequence>
<proteinExistence type="predicted"/>
<gene>
    <name evidence="4" type="ORF">CVT26_009010</name>
</gene>
<dbReference type="OrthoDB" id="3183258at2759"/>
<feature type="transmembrane region" description="Helical" evidence="2">
    <location>
        <begin position="486"/>
        <end position="505"/>
    </location>
</feature>
<feature type="compositionally biased region" description="Polar residues" evidence="1">
    <location>
        <begin position="584"/>
        <end position="595"/>
    </location>
</feature>
<organism evidence="4 5">
    <name type="scientific">Gymnopilus dilepis</name>
    <dbReference type="NCBI Taxonomy" id="231916"/>
    <lineage>
        <taxon>Eukaryota</taxon>
        <taxon>Fungi</taxon>
        <taxon>Dikarya</taxon>
        <taxon>Basidiomycota</taxon>
        <taxon>Agaricomycotina</taxon>
        <taxon>Agaricomycetes</taxon>
        <taxon>Agaricomycetidae</taxon>
        <taxon>Agaricales</taxon>
        <taxon>Agaricineae</taxon>
        <taxon>Hymenogastraceae</taxon>
        <taxon>Gymnopilus</taxon>
    </lineage>
</organism>
<comment type="caution">
    <text evidence="4">The sequence shown here is derived from an EMBL/GenBank/DDBJ whole genome shotgun (WGS) entry which is preliminary data.</text>
</comment>
<dbReference type="PANTHER" id="PTHR40465">
    <property type="entry name" value="CHROMOSOME 1, WHOLE GENOME SHOTGUN SEQUENCE"/>
    <property type="match status" value="1"/>
</dbReference>
<dbReference type="AlphaFoldDB" id="A0A409YR78"/>
<dbReference type="Pfam" id="PF20152">
    <property type="entry name" value="DUF6534"/>
    <property type="match status" value="1"/>
</dbReference>
<keyword evidence="5" id="KW-1185">Reference proteome</keyword>
<feature type="transmembrane region" description="Helical" evidence="2">
    <location>
        <begin position="315"/>
        <end position="339"/>
    </location>
</feature>
<feature type="transmembrane region" description="Helical" evidence="2">
    <location>
        <begin position="444"/>
        <end position="465"/>
    </location>
</feature>
<feature type="transmembrane region" description="Helical" evidence="2">
    <location>
        <begin position="406"/>
        <end position="424"/>
    </location>
</feature>
<keyword evidence="2" id="KW-0812">Transmembrane</keyword>
<evidence type="ECO:0000256" key="1">
    <source>
        <dbReference type="SAM" id="MobiDB-lite"/>
    </source>
</evidence>
<feature type="region of interest" description="Disordered" evidence="1">
    <location>
        <begin position="558"/>
        <end position="615"/>
    </location>
</feature>
<evidence type="ECO:0000313" key="5">
    <source>
        <dbReference type="Proteomes" id="UP000284706"/>
    </source>
</evidence>
<dbReference type="PANTHER" id="PTHR40465:SF1">
    <property type="entry name" value="DUF6534 DOMAIN-CONTAINING PROTEIN"/>
    <property type="match status" value="1"/>
</dbReference>
<dbReference type="InParanoid" id="A0A409YR78"/>
<protein>
    <recommendedName>
        <fullName evidence="3">DUF6534 domain-containing protein</fullName>
    </recommendedName>
</protein>
<keyword evidence="2" id="KW-1133">Transmembrane helix</keyword>